<dbReference type="PROSITE" id="PS51128">
    <property type="entry name" value="ZF_DKSA_2"/>
    <property type="match status" value="1"/>
</dbReference>
<evidence type="ECO:0000313" key="1">
    <source>
        <dbReference type="EMBL" id="CBI04139.1"/>
    </source>
</evidence>
<proteinExistence type="predicted"/>
<reference evidence="1" key="1">
    <citation type="submission" date="2009-10" db="EMBL/GenBank/DDBJ databases">
        <title>Diversity of trophic interactions inside an arsenic-rich microbial ecosystem.</title>
        <authorList>
            <person name="Bertin P.N."/>
            <person name="Heinrich-Salmeron A."/>
            <person name="Pelletier E."/>
            <person name="Goulhen-Chollet F."/>
            <person name="Arsene-Ploetze F."/>
            <person name="Gallien S."/>
            <person name="Calteau A."/>
            <person name="Vallenet D."/>
            <person name="Casiot C."/>
            <person name="Chane-Woon-Ming B."/>
            <person name="Giloteaux L."/>
            <person name="Barakat M."/>
            <person name="Bonnefoy V."/>
            <person name="Bruneel O."/>
            <person name="Chandler M."/>
            <person name="Cleiss J."/>
            <person name="Duran R."/>
            <person name="Elbaz-Poulichet F."/>
            <person name="Fonknechten N."/>
            <person name="Lauga B."/>
            <person name="Mornico D."/>
            <person name="Ortet P."/>
            <person name="Schaeffer C."/>
            <person name="Siguier P."/>
            <person name="Alexander Thil Smith A."/>
            <person name="Van Dorsselaer A."/>
            <person name="Weissenbach J."/>
            <person name="Medigue C."/>
            <person name="Le Paslier D."/>
        </authorList>
    </citation>
    <scope>NUCLEOTIDE SEQUENCE</scope>
</reference>
<accession>E6QAB3</accession>
<name>E6QAB3_9ZZZZ</name>
<sequence length="104" mass="11500">MAEIIQGERLTDAADIGAKNTEEYLEEALARQREALVPQEEPDEDAEGRRYCLDCAEIIPQERVAAVQAVRCVTCASKRERFAKLTKGRGGAGRVMNDEEFGGK</sequence>
<organism evidence="1">
    <name type="scientific">mine drainage metagenome</name>
    <dbReference type="NCBI Taxonomy" id="410659"/>
    <lineage>
        <taxon>unclassified sequences</taxon>
        <taxon>metagenomes</taxon>
        <taxon>ecological metagenomes</taxon>
    </lineage>
</organism>
<gene>
    <name evidence="1" type="ORF">CARN5_2449</name>
</gene>
<comment type="caution">
    <text evidence="1">The sequence shown here is derived from an EMBL/GenBank/DDBJ whole genome shotgun (WGS) entry which is preliminary data.</text>
</comment>
<dbReference type="EMBL" id="CABP01000047">
    <property type="protein sequence ID" value="CBI04139.1"/>
    <property type="molecule type" value="Genomic_DNA"/>
</dbReference>
<protein>
    <submittedName>
        <fullName evidence="1">Uncharacterized protein</fullName>
    </submittedName>
</protein>
<dbReference type="AlphaFoldDB" id="E6QAB3"/>